<dbReference type="EMBL" id="JAAIUW010000009">
    <property type="protein sequence ID" value="KAF7815555.1"/>
    <property type="molecule type" value="Genomic_DNA"/>
</dbReference>
<gene>
    <name evidence="2" type="ORF">G2W53_029524</name>
</gene>
<reference evidence="2" key="1">
    <citation type="submission" date="2020-09" db="EMBL/GenBank/DDBJ databases">
        <title>Genome-Enabled Discovery of Anthraquinone Biosynthesis in Senna tora.</title>
        <authorList>
            <person name="Kang S.-H."/>
            <person name="Pandey R.P."/>
            <person name="Lee C.-M."/>
            <person name="Sim J.-S."/>
            <person name="Jeong J.-T."/>
            <person name="Choi B.-S."/>
            <person name="Jung M."/>
            <person name="Ginzburg D."/>
            <person name="Zhao K."/>
            <person name="Won S.Y."/>
            <person name="Oh T.-J."/>
            <person name="Yu Y."/>
            <person name="Kim N.-H."/>
            <person name="Lee O.R."/>
            <person name="Lee T.-H."/>
            <person name="Bashyal P."/>
            <person name="Kim T.-S."/>
            <person name="Lee W.-H."/>
            <person name="Kawkins C."/>
            <person name="Kim C.-K."/>
            <person name="Kim J.S."/>
            <person name="Ahn B.O."/>
            <person name="Rhee S.Y."/>
            <person name="Sohng J.K."/>
        </authorList>
    </citation>
    <scope>NUCLEOTIDE SEQUENCE</scope>
    <source>
        <tissue evidence="2">Leaf</tissue>
    </source>
</reference>
<keyword evidence="3" id="KW-1185">Reference proteome</keyword>
<evidence type="ECO:0000256" key="1">
    <source>
        <dbReference type="SAM" id="MobiDB-lite"/>
    </source>
</evidence>
<protein>
    <submittedName>
        <fullName evidence="2">Uncharacterized protein</fullName>
    </submittedName>
</protein>
<evidence type="ECO:0000313" key="2">
    <source>
        <dbReference type="EMBL" id="KAF7815555.1"/>
    </source>
</evidence>
<name>A0A834W9Q7_9FABA</name>
<organism evidence="2 3">
    <name type="scientific">Senna tora</name>
    <dbReference type="NCBI Taxonomy" id="362788"/>
    <lineage>
        <taxon>Eukaryota</taxon>
        <taxon>Viridiplantae</taxon>
        <taxon>Streptophyta</taxon>
        <taxon>Embryophyta</taxon>
        <taxon>Tracheophyta</taxon>
        <taxon>Spermatophyta</taxon>
        <taxon>Magnoliopsida</taxon>
        <taxon>eudicotyledons</taxon>
        <taxon>Gunneridae</taxon>
        <taxon>Pentapetalae</taxon>
        <taxon>rosids</taxon>
        <taxon>fabids</taxon>
        <taxon>Fabales</taxon>
        <taxon>Fabaceae</taxon>
        <taxon>Caesalpinioideae</taxon>
        <taxon>Cassia clade</taxon>
        <taxon>Senna</taxon>
    </lineage>
</organism>
<evidence type="ECO:0000313" key="3">
    <source>
        <dbReference type="Proteomes" id="UP000634136"/>
    </source>
</evidence>
<accession>A0A834W9Q7</accession>
<dbReference type="AlphaFoldDB" id="A0A834W9Q7"/>
<proteinExistence type="predicted"/>
<feature type="region of interest" description="Disordered" evidence="1">
    <location>
        <begin position="1"/>
        <end position="27"/>
    </location>
</feature>
<dbReference type="Proteomes" id="UP000634136">
    <property type="component" value="Unassembled WGS sequence"/>
</dbReference>
<comment type="caution">
    <text evidence="2">The sequence shown here is derived from an EMBL/GenBank/DDBJ whole genome shotgun (WGS) entry which is preliminary data.</text>
</comment>
<sequence length="27" mass="2989">MEKKSKKSEHTSQVIQNSAFPKKAVAS</sequence>